<accession>A0A7D3XYV5</accession>
<name>A0A7D3XYV5_9BACT</name>
<proteinExistence type="predicted"/>
<dbReference type="Proteomes" id="UP000500961">
    <property type="component" value="Chromosome"/>
</dbReference>
<gene>
    <name evidence="1" type="ORF">FHG85_04150</name>
</gene>
<reference evidence="1 2" key="1">
    <citation type="submission" date="2019-07" db="EMBL/GenBank/DDBJ databases">
        <title>Thalassofilum flectens gen. nov., sp. nov., a novel moderate thermophilic anaerobe from a shallow sea hot spring in Kunashir Island (Russia), representing a new family in the order Bacteroidales, and proposal of Thalassofilacea fam. nov.</title>
        <authorList>
            <person name="Kochetkova T.V."/>
            <person name="Podosokorskaya O.A."/>
            <person name="Novikov A."/>
            <person name="Elcheninov A.G."/>
            <person name="Toshchakov S.V."/>
            <person name="Kublanov I.V."/>
        </authorList>
    </citation>
    <scope>NUCLEOTIDE SEQUENCE [LARGE SCALE GENOMIC DNA]</scope>
    <source>
        <strain evidence="1 2">38-H</strain>
    </source>
</reference>
<protein>
    <submittedName>
        <fullName evidence="1">Type IX secretion system membrane protein PorP/SprF</fullName>
    </submittedName>
</protein>
<evidence type="ECO:0000313" key="2">
    <source>
        <dbReference type="Proteomes" id="UP000500961"/>
    </source>
</evidence>
<dbReference type="InterPro" id="IPR019861">
    <property type="entry name" value="PorP/SprF_Bacteroidetes"/>
</dbReference>
<dbReference type="Pfam" id="PF11751">
    <property type="entry name" value="PorP_SprF"/>
    <property type="match status" value="1"/>
</dbReference>
<dbReference type="RefSeq" id="WP_173073282.1">
    <property type="nucleotide sequence ID" value="NZ_CP041345.1"/>
</dbReference>
<dbReference type="AlphaFoldDB" id="A0A7D3XYV5"/>
<organism evidence="1 2">
    <name type="scientific">Tenuifilum thalassicum</name>
    <dbReference type="NCBI Taxonomy" id="2590900"/>
    <lineage>
        <taxon>Bacteria</taxon>
        <taxon>Pseudomonadati</taxon>
        <taxon>Bacteroidota</taxon>
        <taxon>Bacteroidia</taxon>
        <taxon>Bacteroidales</taxon>
        <taxon>Tenuifilaceae</taxon>
        <taxon>Tenuifilum</taxon>
    </lineage>
</organism>
<sequence length="344" mass="40125">MNLKRVRVIIVIGLVIIFSDLRGQDPTFSQVFFNPTMLNPAYAGASKDMRLGIIYRNQWTMINMPYSTFGVSFDRTFDFGPKWRRGYRYRRARFSNKAGFGINVVSDIEGKGVFSRNTMDLIYSYGFQPTFNSHIRFGLQTSLLFRTRNYSSLVFPDMVDPSGDVLGNPDVVGYTSWNYDIGLGLAGDIENFYGGFAVHHLLQPVEARFTGGRAYIPRKYTFHIGADFNLLKWRRFKEVLLFSPNIIYIQQLDFNQLNIGFYLSKNWIVAGLWLRENLKLNSHSFIITLGYSDYMFRIGYSYDFSIMQHGLRGLPTSSHEVTLGWNFEYKRRRKKFRYIKCPKF</sequence>
<evidence type="ECO:0000313" key="1">
    <source>
        <dbReference type="EMBL" id="QKG79493.1"/>
    </source>
</evidence>
<dbReference type="EMBL" id="CP041345">
    <property type="protein sequence ID" value="QKG79493.1"/>
    <property type="molecule type" value="Genomic_DNA"/>
</dbReference>
<dbReference type="KEGG" id="ttz:FHG85_04150"/>
<dbReference type="NCBIfam" id="TIGR03519">
    <property type="entry name" value="T9SS_PorP_fam"/>
    <property type="match status" value="1"/>
</dbReference>
<keyword evidence="2" id="KW-1185">Reference proteome</keyword>